<dbReference type="InterPro" id="IPR000742">
    <property type="entry name" value="EGF"/>
</dbReference>
<evidence type="ECO:0000256" key="3">
    <source>
        <dbReference type="ARBA" id="ARBA00023157"/>
    </source>
</evidence>
<evidence type="ECO:0000313" key="6">
    <source>
        <dbReference type="Proteomes" id="UP000005239"/>
    </source>
</evidence>
<dbReference type="Gene3D" id="2.10.25.10">
    <property type="entry name" value="Laminin"/>
    <property type="match status" value="3"/>
</dbReference>
<dbReference type="GO" id="GO:0016020">
    <property type="term" value="C:membrane"/>
    <property type="evidence" value="ECO:0007669"/>
    <property type="project" value="UniProtKB-SubCell"/>
</dbReference>
<accession>A0A2A6CXW8</accession>
<keyword evidence="1 4" id="KW-0245">EGF-like domain</keyword>
<name>A0A2A6CXW8_PRIPA</name>
<feature type="disulfide bond" evidence="4">
    <location>
        <begin position="142"/>
        <end position="151"/>
    </location>
</feature>
<keyword evidence="2" id="KW-0677">Repeat</keyword>
<dbReference type="InterPro" id="IPR051022">
    <property type="entry name" value="Notch_Cell-Fate_Det"/>
</dbReference>
<accession>A0A8R1UJ05</accession>
<evidence type="ECO:0000313" key="5">
    <source>
        <dbReference type="EnsemblMetazoa" id="PPA33310.1"/>
    </source>
</evidence>
<feature type="disulfide bond" evidence="4">
    <location>
        <begin position="83"/>
        <end position="92"/>
    </location>
</feature>
<dbReference type="OrthoDB" id="10045365at2759"/>
<organism evidence="5 6">
    <name type="scientific">Pristionchus pacificus</name>
    <name type="common">Parasitic nematode worm</name>
    <dbReference type="NCBI Taxonomy" id="54126"/>
    <lineage>
        <taxon>Eukaryota</taxon>
        <taxon>Metazoa</taxon>
        <taxon>Ecdysozoa</taxon>
        <taxon>Nematoda</taxon>
        <taxon>Chromadorea</taxon>
        <taxon>Rhabditida</taxon>
        <taxon>Rhabditina</taxon>
        <taxon>Diplogasteromorpha</taxon>
        <taxon>Diplogasteroidea</taxon>
        <taxon>Neodiplogasteridae</taxon>
        <taxon>Pristionchus</taxon>
    </lineage>
</organism>
<dbReference type="PROSITE" id="PS50026">
    <property type="entry name" value="EGF_3"/>
    <property type="match status" value="2"/>
</dbReference>
<evidence type="ECO:0000256" key="1">
    <source>
        <dbReference type="ARBA" id="ARBA00022536"/>
    </source>
</evidence>
<dbReference type="PROSITE" id="PS00022">
    <property type="entry name" value="EGF_1"/>
    <property type="match status" value="3"/>
</dbReference>
<dbReference type="PANTHER" id="PTHR24049">
    <property type="entry name" value="CRUMBS FAMILY MEMBER"/>
    <property type="match status" value="1"/>
</dbReference>
<reference evidence="5" key="2">
    <citation type="submission" date="2022-06" db="UniProtKB">
        <authorList>
            <consortium name="EnsemblMetazoa"/>
        </authorList>
    </citation>
    <scope>IDENTIFICATION</scope>
    <source>
        <strain evidence="5">PS312</strain>
    </source>
</reference>
<dbReference type="SUPFAM" id="SSF57196">
    <property type="entry name" value="EGF/Laminin"/>
    <property type="match status" value="1"/>
</dbReference>
<dbReference type="AlphaFoldDB" id="A0A2A6CXW8"/>
<keyword evidence="3 4" id="KW-1015">Disulfide bond</keyword>
<dbReference type="PROSITE" id="PS01186">
    <property type="entry name" value="EGF_2"/>
    <property type="match status" value="1"/>
</dbReference>
<reference evidence="6" key="1">
    <citation type="journal article" date="2008" name="Nat. Genet.">
        <title>The Pristionchus pacificus genome provides a unique perspective on nematode lifestyle and parasitism.</title>
        <authorList>
            <person name="Dieterich C."/>
            <person name="Clifton S.W."/>
            <person name="Schuster L.N."/>
            <person name="Chinwalla A."/>
            <person name="Delehaunty K."/>
            <person name="Dinkelacker I."/>
            <person name="Fulton L."/>
            <person name="Fulton R."/>
            <person name="Godfrey J."/>
            <person name="Minx P."/>
            <person name="Mitreva M."/>
            <person name="Roeseler W."/>
            <person name="Tian H."/>
            <person name="Witte H."/>
            <person name="Yang S.P."/>
            <person name="Wilson R.K."/>
            <person name="Sommer R.J."/>
        </authorList>
    </citation>
    <scope>NUCLEOTIDE SEQUENCE [LARGE SCALE GENOMIC DNA]</scope>
    <source>
        <strain evidence="6">PS312</strain>
    </source>
</reference>
<gene>
    <name evidence="5" type="primary">WBGene00206170</name>
</gene>
<dbReference type="Proteomes" id="UP000005239">
    <property type="component" value="Unassembled WGS sequence"/>
</dbReference>
<comment type="caution">
    <text evidence="4">Lacks conserved residue(s) required for the propagation of feature annotation.</text>
</comment>
<evidence type="ECO:0000256" key="2">
    <source>
        <dbReference type="ARBA" id="ARBA00022737"/>
    </source>
</evidence>
<dbReference type="EnsemblMetazoa" id="PPA33310.1">
    <property type="protein sequence ID" value="PPA33310.1"/>
    <property type="gene ID" value="WBGene00206170"/>
</dbReference>
<dbReference type="SMART" id="SM00181">
    <property type="entry name" value="EGF"/>
    <property type="match status" value="3"/>
</dbReference>
<keyword evidence="6" id="KW-1185">Reference proteome</keyword>
<protein>
    <submittedName>
        <fullName evidence="5">Uncharacterized protein</fullName>
    </submittedName>
</protein>
<sequence>MKSLLTKSVIYLFVATIATASSVNDEKGLRNFQRVDICTHGGVLRNGRCECPLKWIGTTCEEERCKNGGRAIRNSNGTVTCACPFGLDGLRCDKVTKCDNGRLVQGVCECERGFVGLFCQSRPCHQGMPVILPGQNEYTCVCDIGFTGPFCKEEFVCLNGGRISAQNKCECRGGHAGTLCDEKLDCVNGNFTRDHNDCICINGFTGVACNKCEHIVKNGKCAPEVSEMSQIPFLEWTTIAVAGSILVVLIVVIIVVYFVLRRWCSKPSRVSSQPSRISTAKTVSTAANMAPVPTEV</sequence>
<evidence type="ECO:0000256" key="4">
    <source>
        <dbReference type="PROSITE-ProRule" id="PRU00076"/>
    </source>
</evidence>
<proteinExistence type="predicted"/>